<evidence type="ECO:0000313" key="2">
    <source>
        <dbReference type="Proteomes" id="UP000529637"/>
    </source>
</evidence>
<sequence>MNLRSLTFAHIRWIERCAERILTGEAEIGHMAAVQHAFELRAGWAELDPVVAADAYLSRELIVLPE</sequence>
<reference evidence="1 2" key="1">
    <citation type="submission" date="2020-06" db="EMBL/GenBank/DDBJ databases">
        <title>Schlegella sp. ID0723 isolated from air conditioner.</title>
        <authorList>
            <person name="Kim D.Y."/>
            <person name="Kim D.-U."/>
        </authorList>
    </citation>
    <scope>NUCLEOTIDE SEQUENCE [LARGE SCALE GENOMIC DNA]</scope>
    <source>
        <strain evidence="1 2">ID0723</strain>
    </source>
</reference>
<gene>
    <name evidence="1" type="ORF">HQN59_18060</name>
</gene>
<keyword evidence="2" id="KW-1185">Reference proteome</keyword>
<evidence type="ECO:0000313" key="1">
    <source>
        <dbReference type="EMBL" id="NUZ07672.1"/>
    </source>
</evidence>
<accession>A0A7Y6NR41</accession>
<protein>
    <submittedName>
        <fullName evidence="1">Uncharacterized protein</fullName>
    </submittedName>
</protein>
<dbReference type="AlphaFoldDB" id="A0A7Y6NR41"/>
<organism evidence="1 2">
    <name type="scientific">Piscinibacter koreensis</name>
    <dbReference type="NCBI Taxonomy" id="2742824"/>
    <lineage>
        <taxon>Bacteria</taxon>
        <taxon>Pseudomonadati</taxon>
        <taxon>Pseudomonadota</taxon>
        <taxon>Betaproteobacteria</taxon>
        <taxon>Burkholderiales</taxon>
        <taxon>Sphaerotilaceae</taxon>
        <taxon>Piscinibacter</taxon>
    </lineage>
</organism>
<comment type="caution">
    <text evidence="1">The sequence shown here is derived from an EMBL/GenBank/DDBJ whole genome shotgun (WGS) entry which is preliminary data.</text>
</comment>
<dbReference type="RefSeq" id="WP_176070525.1">
    <property type="nucleotide sequence ID" value="NZ_JABWMJ010000009.1"/>
</dbReference>
<dbReference type="Proteomes" id="UP000529637">
    <property type="component" value="Unassembled WGS sequence"/>
</dbReference>
<name>A0A7Y6NR41_9BURK</name>
<proteinExistence type="predicted"/>
<dbReference type="EMBL" id="JABWMJ010000009">
    <property type="protein sequence ID" value="NUZ07672.1"/>
    <property type="molecule type" value="Genomic_DNA"/>
</dbReference>